<proteinExistence type="predicted"/>
<dbReference type="OrthoDB" id="2447803at2759"/>
<feature type="domain" description="F-box" evidence="1">
    <location>
        <begin position="34"/>
        <end position="74"/>
    </location>
</feature>
<evidence type="ECO:0000259" key="1">
    <source>
        <dbReference type="Pfam" id="PF12937"/>
    </source>
</evidence>
<dbReference type="AlphaFoldDB" id="A0A167KW96"/>
<dbReference type="InterPro" id="IPR001810">
    <property type="entry name" value="F-box_dom"/>
</dbReference>
<accession>A0A167KW96</accession>
<protein>
    <recommendedName>
        <fullName evidence="1">F-box domain-containing protein</fullName>
    </recommendedName>
</protein>
<dbReference type="Proteomes" id="UP000076738">
    <property type="component" value="Unassembled WGS sequence"/>
</dbReference>
<dbReference type="InterPro" id="IPR032675">
    <property type="entry name" value="LRR_dom_sf"/>
</dbReference>
<gene>
    <name evidence="2" type="ORF">CALVIDRAFT_188700</name>
</gene>
<evidence type="ECO:0000313" key="2">
    <source>
        <dbReference type="EMBL" id="KZO95081.1"/>
    </source>
</evidence>
<dbReference type="EMBL" id="KV417291">
    <property type="protein sequence ID" value="KZO95081.1"/>
    <property type="molecule type" value="Genomic_DNA"/>
</dbReference>
<keyword evidence="3" id="KW-1185">Reference proteome</keyword>
<dbReference type="Gene3D" id="3.80.10.10">
    <property type="entry name" value="Ribonuclease Inhibitor"/>
    <property type="match status" value="1"/>
</dbReference>
<reference evidence="2 3" key="1">
    <citation type="journal article" date="2016" name="Mol. Biol. Evol.">
        <title>Comparative Genomics of Early-Diverging Mushroom-Forming Fungi Provides Insights into the Origins of Lignocellulose Decay Capabilities.</title>
        <authorList>
            <person name="Nagy L.G."/>
            <person name="Riley R."/>
            <person name="Tritt A."/>
            <person name="Adam C."/>
            <person name="Daum C."/>
            <person name="Floudas D."/>
            <person name="Sun H."/>
            <person name="Yadav J.S."/>
            <person name="Pangilinan J."/>
            <person name="Larsson K.H."/>
            <person name="Matsuura K."/>
            <person name="Barry K."/>
            <person name="Labutti K."/>
            <person name="Kuo R."/>
            <person name="Ohm R.A."/>
            <person name="Bhattacharya S.S."/>
            <person name="Shirouzu T."/>
            <person name="Yoshinaga Y."/>
            <person name="Martin F.M."/>
            <person name="Grigoriev I.V."/>
            <person name="Hibbett D.S."/>
        </authorList>
    </citation>
    <scope>NUCLEOTIDE SEQUENCE [LARGE SCALE GENOMIC DNA]</scope>
    <source>
        <strain evidence="2 3">TUFC12733</strain>
    </source>
</reference>
<organism evidence="2 3">
    <name type="scientific">Calocera viscosa (strain TUFC12733)</name>
    <dbReference type="NCBI Taxonomy" id="1330018"/>
    <lineage>
        <taxon>Eukaryota</taxon>
        <taxon>Fungi</taxon>
        <taxon>Dikarya</taxon>
        <taxon>Basidiomycota</taxon>
        <taxon>Agaricomycotina</taxon>
        <taxon>Dacrymycetes</taxon>
        <taxon>Dacrymycetales</taxon>
        <taxon>Dacrymycetaceae</taxon>
        <taxon>Calocera</taxon>
    </lineage>
</organism>
<evidence type="ECO:0000313" key="3">
    <source>
        <dbReference type="Proteomes" id="UP000076738"/>
    </source>
</evidence>
<dbReference type="STRING" id="1330018.A0A167KW96"/>
<name>A0A167KW96_CALVF</name>
<dbReference type="Pfam" id="PF12937">
    <property type="entry name" value="F-box-like"/>
    <property type="match status" value="1"/>
</dbReference>
<sequence length="515" mass="57732">MNHANASPLANGPWSVGRNSAVASRAPPTALEIPELLVLILSLLSSSWDLVNVACTARRFSDSALRLLWENPDFPGNPLKNMVTLFPDNIKSMLLPQPDPSLRIPHHAFGRFDYYAKFVRHLQVWSFDPDARIARVLDASRPNLPLFPSLESIHLGADDNSLQMAAPFLSPSLRTVRVNHWDAGTPAVLHSDPGVTKTLLLILRLPELDQLDLLDTRLPSYETDPVVVDAFVHAASRVSMLYSLDFTTLRPVFDVLARNAKLTAVFLDLTCNGVGHYLFDDIARRVRHEFLRLDTIVMQAMDTQGIDLLQESRRALKRVDFRVHGPFEPMLLLKLTTALQPSANSLQIFRCSTSERGDHSKRTSLYDAISPLRHMPHLRKIVMSITVHAEDMLRDEHIAVLFRCWPNLTVWVLESDPEDGTPIDLDSPGSGLTLQSLLTIRRCCPSLTELSVPFVDTMVIPSLTGIPYTMSRLPLDLRLSRCHAHNRPAIKRFVEAIWPEAECSFEDCSCVQSGV</sequence>